<keyword evidence="4" id="KW-1003">Cell membrane</keyword>
<evidence type="ECO:0000313" key="10">
    <source>
        <dbReference type="Proteomes" id="UP000601223"/>
    </source>
</evidence>
<sequence>MTAMITPVTETPQVREAGATARALRATRRRRAVRALTATTGLTAVVIGLFVLTMMVGSFRLTAQEVVTSVLHLADNPSVDFVVRGLRLPTALSALTVGLALGSSGTVFQQLLRNPLASPDFVGITAGASLAAVTGIVLFQVGGLAVCLLALGGAIAAALLMYVLAWRDGVSGYRFILIGIGVAVFFEGITGYMLTRAELFEARQAMHWLTGSVGQASDAELKLLSAALVVLLPLAVLLSRRLRVLELGDDSARALGARVERTRALLLGTAVLLVALAVAVAGPIVFVALVAGPIANRLLGPATGGIAAAALVGAALLLSADLIAVHLLPTPLPTGVVTGAVGAPYLLWLLATTNRQGAGG</sequence>
<feature type="transmembrane region" description="Helical" evidence="8">
    <location>
        <begin position="143"/>
        <end position="163"/>
    </location>
</feature>
<comment type="similarity">
    <text evidence="2">Belongs to the binding-protein-dependent transport system permease family. FecCD subfamily.</text>
</comment>
<dbReference type="Gene3D" id="1.10.3470.10">
    <property type="entry name" value="ABC transporter involved in vitamin B12 uptake, BtuC"/>
    <property type="match status" value="1"/>
</dbReference>
<evidence type="ECO:0000256" key="5">
    <source>
        <dbReference type="ARBA" id="ARBA00022692"/>
    </source>
</evidence>
<dbReference type="InterPro" id="IPR000522">
    <property type="entry name" value="ABC_transptr_permease_BtuC"/>
</dbReference>
<feature type="transmembrane region" description="Helical" evidence="8">
    <location>
        <begin position="32"/>
        <end position="56"/>
    </location>
</feature>
<dbReference type="Proteomes" id="UP000601223">
    <property type="component" value="Unassembled WGS sequence"/>
</dbReference>
<dbReference type="GO" id="GO:0005886">
    <property type="term" value="C:plasma membrane"/>
    <property type="evidence" value="ECO:0007669"/>
    <property type="project" value="UniProtKB-SubCell"/>
</dbReference>
<name>A0A8J3NJE5_9ACTN</name>
<evidence type="ECO:0000256" key="1">
    <source>
        <dbReference type="ARBA" id="ARBA00004651"/>
    </source>
</evidence>
<accession>A0A8J3NJE5</accession>
<feature type="transmembrane region" description="Helical" evidence="8">
    <location>
        <begin position="264"/>
        <end position="292"/>
    </location>
</feature>
<evidence type="ECO:0000256" key="8">
    <source>
        <dbReference type="SAM" id="Phobius"/>
    </source>
</evidence>
<evidence type="ECO:0000256" key="6">
    <source>
        <dbReference type="ARBA" id="ARBA00022989"/>
    </source>
</evidence>
<keyword evidence="5 8" id="KW-0812">Transmembrane</keyword>
<feature type="transmembrane region" description="Helical" evidence="8">
    <location>
        <begin position="120"/>
        <end position="137"/>
    </location>
</feature>
<evidence type="ECO:0000256" key="4">
    <source>
        <dbReference type="ARBA" id="ARBA00022475"/>
    </source>
</evidence>
<dbReference type="GO" id="GO:0022857">
    <property type="term" value="F:transmembrane transporter activity"/>
    <property type="evidence" value="ECO:0007669"/>
    <property type="project" value="InterPro"/>
</dbReference>
<keyword evidence="10" id="KW-1185">Reference proteome</keyword>
<dbReference type="CDD" id="cd06550">
    <property type="entry name" value="TM_ABC_iron-siderophores_like"/>
    <property type="match status" value="1"/>
</dbReference>
<feature type="transmembrane region" description="Helical" evidence="8">
    <location>
        <begin position="298"/>
        <end position="320"/>
    </location>
</feature>
<feature type="transmembrane region" description="Helical" evidence="8">
    <location>
        <begin position="332"/>
        <end position="351"/>
    </location>
</feature>
<feature type="transmembrane region" description="Helical" evidence="8">
    <location>
        <begin position="88"/>
        <end position="108"/>
    </location>
</feature>
<dbReference type="EMBL" id="BONF01000028">
    <property type="protein sequence ID" value="GIF83395.1"/>
    <property type="molecule type" value="Genomic_DNA"/>
</dbReference>
<comment type="caution">
    <text evidence="9">The sequence shown here is derived from an EMBL/GenBank/DDBJ whole genome shotgun (WGS) entry which is preliminary data.</text>
</comment>
<keyword evidence="3" id="KW-0813">Transport</keyword>
<dbReference type="PANTHER" id="PTHR30472">
    <property type="entry name" value="FERRIC ENTEROBACTIN TRANSPORT SYSTEM PERMEASE PROTEIN"/>
    <property type="match status" value="1"/>
</dbReference>
<dbReference type="AlphaFoldDB" id="A0A8J3NJE5"/>
<evidence type="ECO:0000256" key="2">
    <source>
        <dbReference type="ARBA" id="ARBA00007935"/>
    </source>
</evidence>
<feature type="transmembrane region" description="Helical" evidence="8">
    <location>
        <begin position="175"/>
        <end position="194"/>
    </location>
</feature>
<dbReference type="GO" id="GO:0033214">
    <property type="term" value="P:siderophore-iron import into cell"/>
    <property type="evidence" value="ECO:0007669"/>
    <property type="project" value="TreeGrafter"/>
</dbReference>
<evidence type="ECO:0000256" key="7">
    <source>
        <dbReference type="ARBA" id="ARBA00023136"/>
    </source>
</evidence>
<keyword evidence="7 8" id="KW-0472">Membrane</keyword>
<keyword evidence="6 8" id="KW-1133">Transmembrane helix</keyword>
<gene>
    <name evidence="9" type="ORF">Cba03nite_47440</name>
</gene>
<proteinExistence type="inferred from homology"/>
<dbReference type="Pfam" id="PF01032">
    <property type="entry name" value="FecCD"/>
    <property type="match status" value="1"/>
</dbReference>
<dbReference type="SUPFAM" id="SSF81345">
    <property type="entry name" value="ABC transporter involved in vitamin B12 uptake, BtuC"/>
    <property type="match status" value="1"/>
</dbReference>
<organism evidence="9 10">
    <name type="scientific">Catellatospora bangladeshensis</name>
    <dbReference type="NCBI Taxonomy" id="310355"/>
    <lineage>
        <taxon>Bacteria</taxon>
        <taxon>Bacillati</taxon>
        <taxon>Actinomycetota</taxon>
        <taxon>Actinomycetes</taxon>
        <taxon>Micromonosporales</taxon>
        <taxon>Micromonosporaceae</taxon>
        <taxon>Catellatospora</taxon>
    </lineage>
</organism>
<evidence type="ECO:0000313" key="9">
    <source>
        <dbReference type="EMBL" id="GIF83395.1"/>
    </source>
</evidence>
<dbReference type="InterPro" id="IPR037294">
    <property type="entry name" value="ABC_BtuC-like"/>
</dbReference>
<feature type="transmembrane region" description="Helical" evidence="8">
    <location>
        <begin position="223"/>
        <end position="243"/>
    </location>
</feature>
<protein>
    <submittedName>
        <fullName evidence="9">Iron ABC transporter permease</fullName>
    </submittedName>
</protein>
<reference evidence="9 10" key="1">
    <citation type="submission" date="2021-01" db="EMBL/GenBank/DDBJ databases">
        <title>Whole genome shotgun sequence of Catellatospora bangladeshensis NBRC 107357.</title>
        <authorList>
            <person name="Komaki H."/>
            <person name="Tamura T."/>
        </authorList>
    </citation>
    <scope>NUCLEOTIDE SEQUENCE [LARGE SCALE GENOMIC DNA]</scope>
    <source>
        <strain evidence="9 10">NBRC 107357</strain>
    </source>
</reference>
<comment type="subcellular location">
    <subcellularLocation>
        <location evidence="1">Cell membrane</location>
        <topology evidence="1">Multi-pass membrane protein</topology>
    </subcellularLocation>
</comment>
<evidence type="ECO:0000256" key="3">
    <source>
        <dbReference type="ARBA" id="ARBA00022448"/>
    </source>
</evidence>
<dbReference type="PANTHER" id="PTHR30472:SF24">
    <property type="entry name" value="FERRIC ENTEROBACTIN TRANSPORT SYSTEM PERMEASE PROTEIN FEPG"/>
    <property type="match status" value="1"/>
</dbReference>